<name>A0A2M7H484_9BACT</name>
<dbReference type="InterPro" id="IPR029044">
    <property type="entry name" value="Nucleotide-diphossugar_trans"/>
</dbReference>
<dbReference type="InterPro" id="IPR049577">
    <property type="entry name" value="GMPP_N"/>
</dbReference>
<dbReference type="Pfam" id="PF00483">
    <property type="entry name" value="NTP_transferase"/>
    <property type="match status" value="1"/>
</dbReference>
<feature type="domain" description="MannoseP isomerase/GMP-like beta-helix" evidence="2">
    <location>
        <begin position="296"/>
        <end position="351"/>
    </location>
</feature>
<dbReference type="InterPro" id="IPR054566">
    <property type="entry name" value="ManC/GMP-like_b-helix"/>
</dbReference>
<dbReference type="SUPFAM" id="SSF159283">
    <property type="entry name" value="Guanosine diphospho-D-mannose pyrophosphorylase/mannose-6-phosphate isomerase linker domain"/>
    <property type="match status" value="1"/>
</dbReference>
<proteinExistence type="predicted"/>
<comment type="caution">
    <text evidence="3">The sequence shown here is derived from an EMBL/GenBank/DDBJ whole genome shotgun (WGS) entry which is preliminary data.</text>
</comment>
<dbReference type="PANTHER" id="PTHR46390:SF1">
    <property type="entry name" value="MANNOSE-1-PHOSPHATE GUANYLYLTRANSFERASE"/>
    <property type="match status" value="1"/>
</dbReference>
<organism evidence="3 4">
    <name type="scientific">Candidatus Kerfeldbacteria bacterium CG15_BIG_FIL_POST_REV_8_21_14_020_45_12</name>
    <dbReference type="NCBI Taxonomy" id="2014247"/>
    <lineage>
        <taxon>Bacteria</taxon>
        <taxon>Candidatus Kerfeldiibacteriota</taxon>
    </lineage>
</organism>
<dbReference type="PANTHER" id="PTHR46390">
    <property type="entry name" value="MANNOSE-1-PHOSPHATE GUANYLYLTRANSFERASE"/>
    <property type="match status" value="1"/>
</dbReference>
<sequence length="360" mass="40423">MKIVIRAGGVGSRLWPVSRQRQPKQFHALTSELTMLEEAIQRVIPVAAAEDIFISTNEAAAQSVHDCRGPIPKENIIIEPFRKDTAAAIGLESIAIRKRDPEAIIASLGSDHSVKRSKEFQRVLKIAEQFVMRHPECIVPIGVRPTHPDVGYGYIECGELVDTEDGKNLWQVNSFKEKPDLKTAKEFISQANYLWNANMFVWKVSTILELYERFLPEMYEQLLIIEAALGTPDEKAVINRIYPKLDKIAVDYAIIEKAENKMAMAADVGWSDIGDWARLKDEVAESEAENVVIGAEHVNISTENSLIYSDIKGKIIATVNVENLVIVDTADALLICDKYSSGKVKEVVEWLQEHKRDDLL</sequence>
<gene>
    <name evidence="3" type="ORF">COW24_02270</name>
</gene>
<dbReference type="CDD" id="cd02509">
    <property type="entry name" value="GDP-M1P_Guanylyltransferase"/>
    <property type="match status" value="1"/>
</dbReference>
<dbReference type="AlphaFoldDB" id="A0A2M7H484"/>
<accession>A0A2M7H484</accession>
<dbReference type="Proteomes" id="UP000230292">
    <property type="component" value="Unassembled WGS sequence"/>
</dbReference>
<reference evidence="3 4" key="1">
    <citation type="submission" date="2017-09" db="EMBL/GenBank/DDBJ databases">
        <title>Depth-based differentiation of microbial function through sediment-hosted aquifers and enrichment of novel symbionts in the deep terrestrial subsurface.</title>
        <authorList>
            <person name="Probst A.J."/>
            <person name="Ladd B."/>
            <person name="Jarett J.K."/>
            <person name="Geller-Mcgrath D.E."/>
            <person name="Sieber C.M."/>
            <person name="Emerson J.B."/>
            <person name="Anantharaman K."/>
            <person name="Thomas B.C."/>
            <person name="Malmstrom R."/>
            <person name="Stieglmeier M."/>
            <person name="Klingl A."/>
            <person name="Woyke T."/>
            <person name="Ryan C.M."/>
            <person name="Banfield J.F."/>
        </authorList>
    </citation>
    <scope>NUCLEOTIDE SEQUENCE [LARGE SCALE GENOMIC DNA]</scope>
    <source>
        <strain evidence="3">CG15_BIG_FIL_POST_REV_8_21_14_020_45_12</strain>
    </source>
</reference>
<dbReference type="InterPro" id="IPR051161">
    <property type="entry name" value="Mannose-6P_isomerase_type2"/>
</dbReference>
<dbReference type="InterPro" id="IPR005835">
    <property type="entry name" value="NTP_transferase_dom"/>
</dbReference>
<dbReference type="EMBL" id="PFGC01000029">
    <property type="protein sequence ID" value="PIW37031.1"/>
    <property type="molecule type" value="Genomic_DNA"/>
</dbReference>
<keyword evidence="3" id="KW-0808">Transferase</keyword>
<keyword evidence="3" id="KW-0548">Nucleotidyltransferase</keyword>
<evidence type="ECO:0000259" key="2">
    <source>
        <dbReference type="Pfam" id="PF22640"/>
    </source>
</evidence>
<evidence type="ECO:0000313" key="3">
    <source>
        <dbReference type="EMBL" id="PIW37031.1"/>
    </source>
</evidence>
<dbReference type="GO" id="GO:0009298">
    <property type="term" value="P:GDP-mannose biosynthetic process"/>
    <property type="evidence" value="ECO:0007669"/>
    <property type="project" value="TreeGrafter"/>
</dbReference>
<dbReference type="GO" id="GO:0004475">
    <property type="term" value="F:mannose-1-phosphate guanylyltransferase (GTP) activity"/>
    <property type="evidence" value="ECO:0007669"/>
    <property type="project" value="InterPro"/>
</dbReference>
<evidence type="ECO:0000313" key="4">
    <source>
        <dbReference type="Proteomes" id="UP000230292"/>
    </source>
</evidence>
<dbReference type="Pfam" id="PF22640">
    <property type="entry name" value="ManC_GMP_beta-helix"/>
    <property type="match status" value="1"/>
</dbReference>
<dbReference type="SUPFAM" id="SSF53448">
    <property type="entry name" value="Nucleotide-diphospho-sugar transferases"/>
    <property type="match status" value="1"/>
</dbReference>
<dbReference type="Gene3D" id="3.90.550.10">
    <property type="entry name" value="Spore Coat Polysaccharide Biosynthesis Protein SpsA, Chain A"/>
    <property type="match status" value="1"/>
</dbReference>
<feature type="domain" description="Nucleotidyl transferase" evidence="1">
    <location>
        <begin position="4"/>
        <end position="282"/>
    </location>
</feature>
<protein>
    <submittedName>
        <fullName evidence="3">Mannose-1-phosphate guanylyltransferase</fullName>
    </submittedName>
</protein>
<evidence type="ECO:0000259" key="1">
    <source>
        <dbReference type="Pfam" id="PF00483"/>
    </source>
</evidence>